<feature type="region of interest" description="Disordered" evidence="1">
    <location>
        <begin position="59"/>
        <end position="86"/>
    </location>
</feature>
<proteinExistence type="predicted"/>
<organism evidence="2 3">
    <name type="scientific">Meganyctiphanes norvegica</name>
    <name type="common">Northern krill</name>
    <name type="synonym">Thysanopoda norvegica</name>
    <dbReference type="NCBI Taxonomy" id="48144"/>
    <lineage>
        <taxon>Eukaryota</taxon>
        <taxon>Metazoa</taxon>
        <taxon>Ecdysozoa</taxon>
        <taxon>Arthropoda</taxon>
        <taxon>Crustacea</taxon>
        <taxon>Multicrustacea</taxon>
        <taxon>Malacostraca</taxon>
        <taxon>Eumalacostraca</taxon>
        <taxon>Eucarida</taxon>
        <taxon>Euphausiacea</taxon>
        <taxon>Euphausiidae</taxon>
        <taxon>Meganyctiphanes</taxon>
    </lineage>
</organism>
<keyword evidence="3" id="KW-1185">Reference proteome</keyword>
<evidence type="ECO:0000256" key="1">
    <source>
        <dbReference type="SAM" id="MobiDB-lite"/>
    </source>
</evidence>
<feature type="compositionally biased region" description="Polar residues" evidence="1">
    <location>
        <begin position="151"/>
        <end position="162"/>
    </location>
</feature>
<dbReference type="EMBL" id="CAXKWB010000584">
    <property type="protein sequence ID" value="CAL4061283.1"/>
    <property type="molecule type" value="Genomic_DNA"/>
</dbReference>
<reference evidence="2 3" key="1">
    <citation type="submission" date="2024-05" db="EMBL/GenBank/DDBJ databases">
        <authorList>
            <person name="Wallberg A."/>
        </authorList>
    </citation>
    <scope>NUCLEOTIDE SEQUENCE [LARGE SCALE GENOMIC DNA]</scope>
</reference>
<accession>A0AAV2PMH6</accession>
<feature type="non-terminal residue" evidence="2">
    <location>
        <position position="188"/>
    </location>
</feature>
<evidence type="ECO:0000313" key="3">
    <source>
        <dbReference type="Proteomes" id="UP001497623"/>
    </source>
</evidence>
<gene>
    <name evidence="2" type="ORF">MNOR_LOCUS2033</name>
</gene>
<sequence length="188" mass="19527">MPVVLVASVVAPAPAAATAAAPHPSRRRSGGAAQPLGSLPLSLLLMLLLAAAATPSAAAANTQVDATEYSEDDGGMGTRSADESGNSLYDLSADQAASTLGLPAPPDSQLVHLLLKLLAPHLAPVNNNDLEDDYTSPKTHTSPHHQHPTQLSGSPIVPSTQHLPKGYPWVALQRVQDIGDLPRPMKRQ</sequence>
<dbReference type="Proteomes" id="UP001497623">
    <property type="component" value="Unassembled WGS sequence"/>
</dbReference>
<protein>
    <submittedName>
        <fullName evidence="2">Uncharacterized protein</fullName>
    </submittedName>
</protein>
<name>A0AAV2PMH6_MEGNR</name>
<feature type="region of interest" description="Disordered" evidence="1">
    <location>
        <begin position="128"/>
        <end position="162"/>
    </location>
</feature>
<evidence type="ECO:0000313" key="2">
    <source>
        <dbReference type="EMBL" id="CAL4061283.1"/>
    </source>
</evidence>
<comment type="caution">
    <text evidence="2">The sequence shown here is derived from an EMBL/GenBank/DDBJ whole genome shotgun (WGS) entry which is preliminary data.</text>
</comment>
<dbReference type="AlphaFoldDB" id="A0AAV2PMH6"/>